<dbReference type="AlphaFoldDB" id="A0A7C8VNQ1"/>
<name>A0A7C8VNQ1_ORBOL</name>
<organism evidence="1 2">
    <name type="scientific">Orbilia oligospora</name>
    <name type="common">Nematode-trapping fungus</name>
    <name type="synonym">Arthrobotrys oligospora</name>
    <dbReference type="NCBI Taxonomy" id="2813651"/>
    <lineage>
        <taxon>Eukaryota</taxon>
        <taxon>Fungi</taxon>
        <taxon>Dikarya</taxon>
        <taxon>Ascomycota</taxon>
        <taxon>Pezizomycotina</taxon>
        <taxon>Orbiliomycetes</taxon>
        <taxon>Orbiliales</taxon>
        <taxon>Orbiliaceae</taxon>
        <taxon>Orbilia</taxon>
    </lineage>
</organism>
<reference evidence="1 2" key="1">
    <citation type="submission" date="2020-01" db="EMBL/GenBank/DDBJ databases">
        <authorList>
            <person name="Palmer J.M."/>
        </authorList>
    </citation>
    <scope>NUCLEOTIDE SEQUENCE [LARGE SCALE GENOMIC DNA]</scope>
    <source>
        <strain evidence="1 2">TWF970</strain>
    </source>
</reference>
<comment type="caution">
    <text evidence="1">The sequence shown here is derived from an EMBL/GenBank/DDBJ whole genome shotgun (WGS) entry which is preliminary data.</text>
</comment>
<dbReference type="Proteomes" id="UP000474640">
    <property type="component" value="Unassembled WGS sequence"/>
</dbReference>
<accession>A0A7C8VNQ1</accession>
<evidence type="ECO:0000313" key="2">
    <source>
        <dbReference type="Proteomes" id="UP000474640"/>
    </source>
</evidence>
<evidence type="ECO:0000313" key="1">
    <source>
        <dbReference type="EMBL" id="KAF3289510.1"/>
    </source>
</evidence>
<sequence length="69" mass="8360">MNSIGMHIRFDFDRLMPWSSETREYRIGEIESHRQVAGICITYREAQYRPEFDCYVAVTYNFTIWGHHQ</sequence>
<dbReference type="EMBL" id="JAABOJ010000002">
    <property type="protein sequence ID" value="KAF3289510.1"/>
    <property type="molecule type" value="Genomic_DNA"/>
</dbReference>
<gene>
    <name evidence="1" type="ORF">TWF970_003286</name>
</gene>
<proteinExistence type="predicted"/>
<protein>
    <submittedName>
        <fullName evidence="1">Uncharacterized protein</fullName>
    </submittedName>
</protein>